<dbReference type="GO" id="GO:0005829">
    <property type="term" value="C:cytosol"/>
    <property type="evidence" value="ECO:0007669"/>
    <property type="project" value="TreeGrafter"/>
</dbReference>
<dbReference type="Gene3D" id="3.40.50.1000">
    <property type="entry name" value="HAD superfamily/HAD-like"/>
    <property type="match status" value="1"/>
</dbReference>
<organism evidence="1">
    <name type="scientific">freshwater metagenome</name>
    <dbReference type="NCBI Taxonomy" id="449393"/>
    <lineage>
        <taxon>unclassified sequences</taxon>
        <taxon>metagenomes</taxon>
        <taxon>ecological metagenomes</taxon>
    </lineage>
</organism>
<dbReference type="SFLD" id="SFLDG01129">
    <property type="entry name" value="C1.5:_HAD__Beta-PGM__Phosphata"/>
    <property type="match status" value="1"/>
</dbReference>
<proteinExistence type="predicted"/>
<dbReference type="InterPro" id="IPR050155">
    <property type="entry name" value="HAD-like_hydrolase_sf"/>
</dbReference>
<dbReference type="AlphaFoldDB" id="A0A6J7EFN7"/>
<dbReference type="InterPro" id="IPR023198">
    <property type="entry name" value="PGP-like_dom2"/>
</dbReference>
<reference evidence="1" key="1">
    <citation type="submission" date="2020-05" db="EMBL/GenBank/DDBJ databases">
        <authorList>
            <person name="Chiriac C."/>
            <person name="Salcher M."/>
            <person name="Ghai R."/>
            <person name="Kavagutti S V."/>
        </authorList>
    </citation>
    <scope>NUCLEOTIDE SEQUENCE</scope>
</reference>
<dbReference type="PANTHER" id="PTHR43434">
    <property type="entry name" value="PHOSPHOGLYCOLATE PHOSPHATASE"/>
    <property type="match status" value="1"/>
</dbReference>
<dbReference type="PANTHER" id="PTHR43434:SF20">
    <property type="entry name" value="5'-NUCLEOTIDASE"/>
    <property type="match status" value="1"/>
</dbReference>
<dbReference type="InterPro" id="IPR036412">
    <property type="entry name" value="HAD-like_sf"/>
</dbReference>
<dbReference type="GO" id="GO:0004713">
    <property type="term" value="F:protein tyrosine kinase activity"/>
    <property type="evidence" value="ECO:0007669"/>
    <property type="project" value="TreeGrafter"/>
</dbReference>
<dbReference type="EMBL" id="CAFBLS010000188">
    <property type="protein sequence ID" value="CAB4882137.1"/>
    <property type="molecule type" value="Genomic_DNA"/>
</dbReference>
<evidence type="ECO:0000313" key="1">
    <source>
        <dbReference type="EMBL" id="CAB4882137.1"/>
    </source>
</evidence>
<dbReference type="InterPro" id="IPR041492">
    <property type="entry name" value="HAD_2"/>
</dbReference>
<name>A0A6J7EFN7_9ZZZZ</name>
<dbReference type="SFLD" id="SFLDS00003">
    <property type="entry name" value="Haloacid_Dehalogenase"/>
    <property type="match status" value="1"/>
</dbReference>
<dbReference type="InterPro" id="IPR023214">
    <property type="entry name" value="HAD_sf"/>
</dbReference>
<protein>
    <submittedName>
        <fullName evidence="1">Unannotated protein</fullName>
    </submittedName>
</protein>
<sequence>MGTPDVILCDLDGTITDSIPGIYRCLRHALPVIGLPDMSDEQLRAFLGPPLHYTLKEVYSKSDDDVAAFVTSYRAEYFGGGEYEFEVFPGMAELIADIGASPAALVLATAKPIESATRVLIKAGLLEFFDFVSGSELDLLRQDKPSVIAHGLESIGVDASQVSAVMIGDRKEDVAGAHHFGFGAIGVLWGYSDEGELVGAGADHVVSSTDGIRSVIGL</sequence>
<accession>A0A6J7EFN7</accession>
<dbReference type="Gene3D" id="1.10.150.240">
    <property type="entry name" value="Putative phosphatase, domain 2"/>
    <property type="match status" value="1"/>
</dbReference>
<dbReference type="SUPFAM" id="SSF56784">
    <property type="entry name" value="HAD-like"/>
    <property type="match status" value="1"/>
</dbReference>
<dbReference type="Pfam" id="PF13419">
    <property type="entry name" value="HAD_2"/>
    <property type="match status" value="1"/>
</dbReference>
<gene>
    <name evidence="1" type="ORF">UFOPK3402_01409</name>
</gene>